<dbReference type="eggNOG" id="KOG3801">
    <property type="taxonomic scope" value="Eukaryota"/>
</dbReference>
<dbReference type="AlphaFoldDB" id="D2UZZ2"/>
<gene>
    <name evidence="3" type="ORF">NAEGRDRAFT_62113</name>
</gene>
<dbReference type="InterPro" id="IPR051522">
    <property type="entry name" value="ISC_assembly_LYR"/>
</dbReference>
<dbReference type="GeneID" id="8858934"/>
<dbReference type="FunCoup" id="D2UZZ2">
    <property type="interactions" value="140"/>
</dbReference>
<keyword evidence="4" id="KW-1185">Reference proteome</keyword>
<proteinExistence type="inferred from homology"/>
<dbReference type="CDD" id="cd20264">
    <property type="entry name" value="Complex1_LYR_LYRM4"/>
    <property type="match status" value="1"/>
</dbReference>
<dbReference type="GO" id="GO:0016226">
    <property type="term" value="P:iron-sulfur cluster assembly"/>
    <property type="evidence" value="ECO:0007669"/>
    <property type="project" value="InterPro"/>
</dbReference>
<protein>
    <submittedName>
        <fullName evidence="3">Predicted protein</fullName>
    </submittedName>
</protein>
<dbReference type="GO" id="GO:0005739">
    <property type="term" value="C:mitochondrion"/>
    <property type="evidence" value="ECO:0007669"/>
    <property type="project" value="TreeGrafter"/>
</dbReference>
<dbReference type="PANTHER" id="PTHR13166:SF7">
    <property type="entry name" value="LYR MOTIF-CONTAINING PROTEIN 4"/>
    <property type="match status" value="1"/>
</dbReference>
<dbReference type="EMBL" id="GG738846">
    <property type="protein sequence ID" value="EFC50249.1"/>
    <property type="molecule type" value="Genomic_DNA"/>
</dbReference>
<reference evidence="3 4" key="1">
    <citation type="journal article" date="2010" name="Cell">
        <title>The genome of Naegleria gruberi illuminates early eukaryotic versatility.</title>
        <authorList>
            <person name="Fritz-Laylin L.K."/>
            <person name="Prochnik S.E."/>
            <person name="Ginger M.L."/>
            <person name="Dacks J.B."/>
            <person name="Carpenter M.L."/>
            <person name="Field M.C."/>
            <person name="Kuo A."/>
            <person name="Paredez A."/>
            <person name="Chapman J."/>
            <person name="Pham J."/>
            <person name="Shu S."/>
            <person name="Neupane R."/>
            <person name="Cipriano M."/>
            <person name="Mancuso J."/>
            <person name="Tu H."/>
            <person name="Salamov A."/>
            <person name="Lindquist E."/>
            <person name="Shapiro H."/>
            <person name="Lucas S."/>
            <person name="Grigoriev I.V."/>
            <person name="Cande W.Z."/>
            <person name="Fulton C."/>
            <person name="Rokhsar D.S."/>
            <person name="Dawson S.C."/>
        </authorList>
    </citation>
    <scope>NUCLEOTIDE SEQUENCE [LARGE SCALE GENOMIC DNA]</scope>
    <source>
        <strain evidence="3 4">NEG-M</strain>
    </source>
</reference>
<evidence type="ECO:0000256" key="1">
    <source>
        <dbReference type="ARBA" id="ARBA00009508"/>
    </source>
</evidence>
<dbReference type="PANTHER" id="PTHR13166">
    <property type="entry name" value="PROTEIN C6ORF149"/>
    <property type="match status" value="1"/>
</dbReference>
<dbReference type="KEGG" id="ngr:NAEGRDRAFT_62113"/>
<accession>D2UZZ2</accession>
<dbReference type="InterPro" id="IPR008011">
    <property type="entry name" value="Complex1_LYR_dom"/>
</dbReference>
<evidence type="ECO:0000313" key="3">
    <source>
        <dbReference type="EMBL" id="EFC50249.1"/>
    </source>
</evidence>
<dbReference type="VEuPathDB" id="AmoebaDB:NAEGRDRAFT_62113"/>
<feature type="domain" description="Complex 1 LYR protein" evidence="2">
    <location>
        <begin position="10"/>
        <end position="66"/>
    </location>
</feature>
<evidence type="ECO:0000259" key="2">
    <source>
        <dbReference type="Pfam" id="PF05347"/>
    </source>
</evidence>
<comment type="similarity">
    <text evidence="1">Belongs to the complex I LYR family.</text>
</comment>
<dbReference type="GO" id="GO:1990221">
    <property type="term" value="C:L-cysteine desulfurase complex"/>
    <property type="evidence" value="ECO:0007669"/>
    <property type="project" value="TreeGrafter"/>
</dbReference>
<dbReference type="OrthoDB" id="275715at2759"/>
<dbReference type="OMA" id="DAFCENR"/>
<dbReference type="RefSeq" id="XP_002682993.1">
    <property type="nucleotide sequence ID" value="XM_002682947.1"/>
</dbReference>
<dbReference type="InParanoid" id="D2UZZ2"/>
<evidence type="ECO:0000313" key="4">
    <source>
        <dbReference type="Proteomes" id="UP000006671"/>
    </source>
</evidence>
<organism evidence="4">
    <name type="scientific">Naegleria gruberi</name>
    <name type="common">Amoeba</name>
    <dbReference type="NCBI Taxonomy" id="5762"/>
    <lineage>
        <taxon>Eukaryota</taxon>
        <taxon>Discoba</taxon>
        <taxon>Heterolobosea</taxon>
        <taxon>Tetramitia</taxon>
        <taxon>Eutetramitia</taxon>
        <taxon>Vahlkampfiidae</taxon>
        <taxon>Naegleria</taxon>
    </lineage>
</organism>
<dbReference type="Pfam" id="PF05347">
    <property type="entry name" value="Complex1_LYR"/>
    <property type="match status" value="1"/>
</dbReference>
<sequence>MSSSIIPKSQILSLYKGLLKGGKQFSDYNFREYTLRCTREDFKKNKTITDKEKIKQLYEKGIKNLGIVQRQSLINQMYSKQISIMDSRAKAFRENPDLFTAQYSNMDTSVEQEED</sequence>
<dbReference type="InterPro" id="IPR045297">
    <property type="entry name" value="Complex1_LYR_LYRM4"/>
</dbReference>
<dbReference type="Proteomes" id="UP000006671">
    <property type="component" value="Unassembled WGS sequence"/>
</dbReference>
<dbReference type="STRING" id="5762.D2UZZ2"/>
<name>D2UZZ2_NAEGR</name>